<reference evidence="4" key="1">
    <citation type="journal article" date="2008" name="ChemBioChem">
        <title>Biosynthetic Gene Cluster of Cetoniacytone A, an Unusual Aminocyclitol from the Endosymbiotic Bacterium Actinomyces sp. Lu 9419.</title>
        <authorList>
            <person name="Wu X."/>
            <person name="Flatt P.M."/>
            <person name="Xu H."/>
            <person name="Mahmud T."/>
        </authorList>
    </citation>
    <scope>NUCLEOTIDE SEQUENCE</scope>
    <source>
        <strain evidence="4">Lu 9419</strain>
    </source>
</reference>
<dbReference type="PANTHER" id="PTHR35848">
    <property type="entry name" value="OXALATE-BINDING PROTEIN"/>
    <property type="match status" value="1"/>
</dbReference>
<dbReference type="InterPro" id="IPR013096">
    <property type="entry name" value="Cupin_2"/>
</dbReference>
<dbReference type="EMBL" id="EF120454">
    <property type="protein sequence ID" value="ACH85570.1"/>
    <property type="molecule type" value="Genomic_DNA"/>
</dbReference>
<feature type="region of interest" description="Disordered" evidence="2">
    <location>
        <begin position="19"/>
        <end position="41"/>
    </location>
</feature>
<dbReference type="AlphaFoldDB" id="B5SP82"/>
<evidence type="ECO:0000259" key="3">
    <source>
        <dbReference type="Pfam" id="PF07883"/>
    </source>
</evidence>
<accession>B5SP82</accession>
<name>B5SP82_9ACTO</name>
<gene>
    <name evidence="4" type="primary">cetJ1</name>
</gene>
<proteinExistence type="predicted"/>
<dbReference type="Gene3D" id="2.60.120.10">
    <property type="entry name" value="Jelly Rolls"/>
    <property type="match status" value="1"/>
</dbReference>
<dbReference type="PANTHER" id="PTHR35848:SF6">
    <property type="entry name" value="CUPIN TYPE-2 DOMAIN-CONTAINING PROTEIN"/>
    <property type="match status" value="1"/>
</dbReference>
<evidence type="ECO:0000256" key="1">
    <source>
        <dbReference type="ARBA" id="ARBA00022723"/>
    </source>
</evidence>
<evidence type="ECO:0000313" key="4">
    <source>
        <dbReference type="EMBL" id="ACH85570.1"/>
    </source>
</evidence>
<dbReference type="SUPFAM" id="SSF51182">
    <property type="entry name" value="RmlC-like cupins"/>
    <property type="match status" value="1"/>
</dbReference>
<evidence type="ECO:0000256" key="2">
    <source>
        <dbReference type="SAM" id="MobiDB-lite"/>
    </source>
</evidence>
<keyword evidence="1" id="KW-0479">Metal-binding</keyword>
<dbReference type="InterPro" id="IPR011051">
    <property type="entry name" value="RmlC_Cupin_sf"/>
</dbReference>
<dbReference type="InterPro" id="IPR014710">
    <property type="entry name" value="RmlC-like_jellyroll"/>
</dbReference>
<dbReference type="GO" id="GO:0046872">
    <property type="term" value="F:metal ion binding"/>
    <property type="evidence" value="ECO:0007669"/>
    <property type="project" value="UniProtKB-KW"/>
</dbReference>
<feature type="domain" description="Cupin type-2" evidence="3">
    <location>
        <begin position="99"/>
        <end position="165"/>
    </location>
</feature>
<dbReference type="Pfam" id="PF07883">
    <property type="entry name" value="Cupin_2"/>
    <property type="match status" value="1"/>
</dbReference>
<organism evidence="4">
    <name type="scientific">Actinomyces sp. Lu 9419</name>
    <dbReference type="NCBI Taxonomy" id="416175"/>
    <lineage>
        <taxon>Bacteria</taxon>
        <taxon>Bacillati</taxon>
        <taxon>Actinomycetota</taxon>
        <taxon>Actinomycetes</taxon>
        <taxon>Actinomycetales</taxon>
        <taxon>Actinomycetaceae</taxon>
        <taxon>Actinomyces</taxon>
    </lineage>
</organism>
<dbReference type="InterPro" id="IPR051610">
    <property type="entry name" value="GPI/OXD"/>
</dbReference>
<protein>
    <submittedName>
        <fullName evidence="4">CetJ1</fullName>
    </submittedName>
</protein>
<sequence>MRSRRSEQFRSGISRNSGIAFLNSRTPGAEDGGAPPSLVPTPTARGCEGGPMAEHLVIADLDETSVVHGVHGADGASEWKCFARRDNLFGRWEAVEWAALPPGGISGAHVHTRTEELYFIVSGTGVMLLDGQEHPVGAGDLILNGLGTRHGLRNAGEGRLEWLVIEVVGPPMATVYAQHQQQIDVRGRR</sequence>